<protein>
    <submittedName>
        <fullName evidence="1">Uncharacterized protein</fullName>
    </submittedName>
</protein>
<evidence type="ECO:0000313" key="1">
    <source>
        <dbReference type="EMBL" id="ODM94828.1"/>
    </source>
</evidence>
<dbReference type="EMBL" id="LJIJ01000744">
    <property type="protein sequence ID" value="ODM94828.1"/>
    <property type="molecule type" value="Genomic_DNA"/>
</dbReference>
<organism evidence="1 2">
    <name type="scientific">Orchesella cincta</name>
    <name type="common">Springtail</name>
    <name type="synonym">Podura cincta</name>
    <dbReference type="NCBI Taxonomy" id="48709"/>
    <lineage>
        <taxon>Eukaryota</taxon>
        <taxon>Metazoa</taxon>
        <taxon>Ecdysozoa</taxon>
        <taxon>Arthropoda</taxon>
        <taxon>Hexapoda</taxon>
        <taxon>Collembola</taxon>
        <taxon>Entomobryomorpha</taxon>
        <taxon>Entomobryoidea</taxon>
        <taxon>Orchesellidae</taxon>
        <taxon>Orchesellinae</taxon>
        <taxon>Orchesella</taxon>
    </lineage>
</organism>
<name>A0A1D2MPK7_ORCCI</name>
<evidence type="ECO:0000313" key="2">
    <source>
        <dbReference type="Proteomes" id="UP000094527"/>
    </source>
</evidence>
<accession>A0A1D2MPK7</accession>
<sequence>MSTHEPMGIYDYGSQMHSKCESCEGGRPNTENVYKCGEDVTSGLSVLDVDKINSLYNCQECQRHRWVPAEMLSYIDYFNMHSFGYESRDGTPIYACRTQFKGQVASGMYDDSRKTCRIGWSHKSWEVKKQVEVLTIPGGTTGKDCSVYKLENWRTAPHSSLINVGSYFHAKLSLHVAYSKLNSLDGKSDNYVGKTWMPHNVAEFAVGINSLITKRYQLLTCSLDTNCMVKKNISSERAEIKCPQKCIR</sequence>
<gene>
    <name evidence="1" type="ORF">Ocin01_11859</name>
</gene>
<comment type="caution">
    <text evidence="1">The sequence shown here is derived from an EMBL/GenBank/DDBJ whole genome shotgun (WGS) entry which is preliminary data.</text>
</comment>
<keyword evidence="2" id="KW-1185">Reference proteome</keyword>
<dbReference type="Proteomes" id="UP000094527">
    <property type="component" value="Unassembled WGS sequence"/>
</dbReference>
<dbReference type="AlphaFoldDB" id="A0A1D2MPK7"/>
<reference evidence="1 2" key="1">
    <citation type="journal article" date="2016" name="Genome Biol. Evol.">
        <title>Gene Family Evolution Reflects Adaptation to Soil Environmental Stressors in the Genome of the Collembolan Orchesella cincta.</title>
        <authorList>
            <person name="Faddeeva-Vakhrusheva A."/>
            <person name="Derks M.F."/>
            <person name="Anvar S.Y."/>
            <person name="Agamennone V."/>
            <person name="Suring W."/>
            <person name="Smit S."/>
            <person name="van Straalen N.M."/>
            <person name="Roelofs D."/>
        </authorList>
    </citation>
    <scope>NUCLEOTIDE SEQUENCE [LARGE SCALE GENOMIC DNA]</scope>
    <source>
        <tissue evidence="1">Mixed pool</tissue>
    </source>
</reference>
<proteinExistence type="predicted"/>